<accession>A0A317Y411</accession>
<comment type="caution">
    <text evidence="1">The sequence shown here is derived from an EMBL/GenBank/DDBJ whole genome shotgun (WGS) entry which is preliminary data.</text>
</comment>
<dbReference type="AlphaFoldDB" id="A0A317Y411"/>
<dbReference type="GO" id="GO:0030244">
    <property type="term" value="P:cellulose biosynthetic process"/>
    <property type="evidence" value="ECO:0007669"/>
    <property type="project" value="InterPro"/>
</dbReference>
<keyword evidence="1" id="KW-0808">Transferase</keyword>
<evidence type="ECO:0000313" key="1">
    <source>
        <dbReference type="EMBL" id="PWZ52482.1"/>
    </source>
</evidence>
<dbReference type="InterPro" id="IPR044224">
    <property type="entry name" value="KOBITO1-like"/>
</dbReference>
<reference evidence="1" key="1">
    <citation type="journal article" date="2018" name="Nat. Genet.">
        <title>Extensive intraspecific gene order and gene structural variations between Mo17 and other maize genomes.</title>
        <authorList>
            <person name="Sun S."/>
            <person name="Zhou Y."/>
            <person name="Chen J."/>
            <person name="Shi J."/>
            <person name="Zhao H."/>
            <person name="Zhao H."/>
            <person name="Song W."/>
            <person name="Zhang M."/>
            <person name="Cui Y."/>
            <person name="Dong X."/>
            <person name="Liu H."/>
            <person name="Ma X."/>
            <person name="Jiao Y."/>
            <person name="Wang B."/>
            <person name="Wei X."/>
            <person name="Stein J.C."/>
            <person name="Glaubitz J.C."/>
            <person name="Lu F."/>
            <person name="Yu G."/>
            <person name="Liang C."/>
            <person name="Fengler K."/>
            <person name="Li B."/>
            <person name="Rafalski A."/>
            <person name="Schnable P.S."/>
            <person name="Ware D.H."/>
            <person name="Buckler E.S."/>
            <person name="Lai J."/>
        </authorList>
    </citation>
    <scope>NUCLEOTIDE SEQUENCE [LARGE SCALE GENOMIC DNA]</scope>
    <source>
        <tissue evidence="1">Seedling</tissue>
    </source>
</reference>
<dbReference type="GO" id="GO:0009737">
    <property type="term" value="P:response to abscisic acid"/>
    <property type="evidence" value="ECO:0007669"/>
    <property type="project" value="InterPro"/>
</dbReference>
<dbReference type="Proteomes" id="UP000251960">
    <property type="component" value="Chromosome 1"/>
</dbReference>
<dbReference type="GO" id="GO:0016740">
    <property type="term" value="F:transferase activity"/>
    <property type="evidence" value="ECO:0007669"/>
    <property type="project" value="UniProtKB-KW"/>
</dbReference>
<dbReference type="PANTHER" id="PTHR46701">
    <property type="entry name" value="GLYCOSYLTRANSFERASE-LIKE KOBITO 1"/>
    <property type="match status" value="1"/>
</dbReference>
<sequence length="103" mass="12191">MKSPNEIKLEKAAILHYTYKKFSNLTSRRDRCGGKPTKEDVKQCFILEFDRLAFIIASTTTEEEMRNWYQELVAWTDRDTNLKLLRKDVLTHIYMCPWLSSVA</sequence>
<organism evidence="1">
    <name type="scientific">Zea mays</name>
    <name type="common">Maize</name>
    <dbReference type="NCBI Taxonomy" id="4577"/>
    <lineage>
        <taxon>Eukaryota</taxon>
        <taxon>Viridiplantae</taxon>
        <taxon>Streptophyta</taxon>
        <taxon>Embryophyta</taxon>
        <taxon>Tracheophyta</taxon>
        <taxon>Spermatophyta</taxon>
        <taxon>Magnoliopsida</taxon>
        <taxon>Liliopsida</taxon>
        <taxon>Poales</taxon>
        <taxon>Poaceae</taxon>
        <taxon>PACMAD clade</taxon>
        <taxon>Panicoideae</taxon>
        <taxon>Andropogonodae</taxon>
        <taxon>Andropogoneae</taxon>
        <taxon>Tripsacinae</taxon>
        <taxon>Zea</taxon>
    </lineage>
</organism>
<protein>
    <submittedName>
        <fullName evidence="1">Glycosyltransferase-like KOBITO 1</fullName>
    </submittedName>
</protein>
<gene>
    <name evidence="1" type="primary">ELD1_1</name>
    <name evidence="1" type="ORF">Zm00014a_001669</name>
</gene>
<dbReference type="EMBL" id="NCVQ01000001">
    <property type="protein sequence ID" value="PWZ52482.1"/>
    <property type="molecule type" value="Genomic_DNA"/>
</dbReference>
<proteinExistence type="predicted"/>
<name>A0A317Y411_MAIZE</name>
<dbReference type="PANTHER" id="PTHR46701:SF11">
    <property type="entry name" value="GLYCOSYLTRANSFERASE FAMILY 92 PROTEIN"/>
    <property type="match status" value="1"/>
</dbReference>